<protein>
    <recommendedName>
        <fullName evidence="1">Sporulation sigma-E factor-processing peptidase</fullName>
        <ecNumber evidence="1">3.4.23.-</ecNumber>
    </recommendedName>
    <alternativeName>
        <fullName evidence="1">Membrane-associated aspartic protease</fullName>
    </alternativeName>
    <alternativeName>
        <fullName evidence="1">Stage II sporulation protein GA</fullName>
    </alternativeName>
</protein>
<keyword evidence="3" id="KW-1185">Reference proteome</keyword>
<dbReference type="EC" id="3.4.23.-" evidence="1"/>
<keyword evidence="1" id="KW-0378">Hydrolase</keyword>
<sequence length="309" mass="35071">MYLEIYIDVIFSINFLMDILLLLVVKKILKYPSSRIRLICSAAAGAAGACILAVFPYLYGWIQFLITYVVISYCMIVLAFGKQSGKARLKAILLLYFSVFFLGGVINSLYYNSRLGYYFKELISGNLFGDRNSVWFLAAFLTGIGAIYIFTNTIKKLRSGNLEIYPTDLYYGDKQIHIKGFLDTGNNLYDPVYGKPVIITELSVIETLLTEYQKKKLIHMLNIAEGNLSSLDESIYDSSRTEEKELSIMMIPFRSVGKKNGLLPGFILERVVIWTGDEKTENDRVFTAISRGILSGHREYQAILHKDIL</sequence>
<comment type="function">
    <text evidence="1">Probable aspartic protease that is responsible for the proteolytic cleavage of the RNA polymerase sigma E factor (SigE/spoIIGB) to yield the active peptide in the mother cell during sporulation. Responds to a signal from the forespore that is triggered by the extracellular signal protein SpoIIR.</text>
</comment>
<dbReference type="InterPro" id="IPR005081">
    <property type="entry name" value="SpoIIGA"/>
</dbReference>
<reference evidence="2 3" key="1">
    <citation type="journal article" date="2016" name="Int. J. Syst. Evol. Microbiol.">
        <title>Descriptions of Anaerotaenia torta gen. nov., sp. nov. and Anaerocolumna cellulosilytica gen. nov., sp. nov. isolated from a methanogenic reactor of cattle waste.</title>
        <authorList>
            <person name="Uek A."/>
            <person name="Ohtaki Y."/>
            <person name="Kaku N."/>
            <person name="Ueki K."/>
        </authorList>
    </citation>
    <scope>NUCLEOTIDE SEQUENCE [LARGE SCALE GENOMIC DNA]</scope>
    <source>
        <strain evidence="2 3">SN021</strain>
    </source>
</reference>
<evidence type="ECO:0000256" key="1">
    <source>
        <dbReference type="PIRNR" id="PIRNR018571"/>
    </source>
</evidence>
<dbReference type="RefSeq" id="WP_184093948.1">
    <property type="nucleotide sequence ID" value="NZ_AP023367.1"/>
</dbReference>
<accession>A0A6S6QXA0</accession>
<dbReference type="PIRSF" id="PIRSF018571">
    <property type="entry name" value="SpoIIGA"/>
    <property type="match status" value="1"/>
</dbReference>
<dbReference type="AlphaFoldDB" id="A0A6S6QXA0"/>
<dbReference type="GO" id="GO:0030435">
    <property type="term" value="P:sporulation resulting in formation of a cellular spore"/>
    <property type="evidence" value="ECO:0007669"/>
    <property type="project" value="UniProtKB-KW"/>
</dbReference>
<name>A0A6S6QXA0_9FIRM</name>
<comment type="subcellular location">
    <subcellularLocation>
        <location evidence="1">Cell membrane</location>
    </subcellularLocation>
</comment>
<comment type="similarity">
    <text evidence="1">Belongs to the peptidase U4 family.</text>
</comment>
<dbReference type="GO" id="GO:0004190">
    <property type="term" value="F:aspartic-type endopeptidase activity"/>
    <property type="evidence" value="ECO:0007669"/>
    <property type="project" value="UniProtKB-KW"/>
</dbReference>
<dbReference type="GO" id="GO:0006508">
    <property type="term" value="P:proteolysis"/>
    <property type="evidence" value="ECO:0007669"/>
    <property type="project" value="UniProtKB-KW"/>
</dbReference>
<dbReference type="GO" id="GO:0030436">
    <property type="term" value="P:asexual sporulation"/>
    <property type="evidence" value="ECO:0007669"/>
    <property type="project" value="InterPro"/>
</dbReference>
<keyword evidence="1" id="KW-0645">Protease</keyword>
<dbReference type="Pfam" id="PF03419">
    <property type="entry name" value="Peptidase_U4"/>
    <property type="match status" value="1"/>
</dbReference>
<keyword evidence="1" id="KW-0064">Aspartyl protease</keyword>
<evidence type="ECO:0000313" key="2">
    <source>
        <dbReference type="EMBL" id="BCJ95264.1"/>
    </source>
</evidence>
<proteinExistence type="inferred from homology"/>
<dbReference type="EMBL" id="AP023367">
    <property type="protein sequence ID" value="BCJ95264.1"/>
    <property type="molecule type" value="Genomic_DNA"/>
</dbReference>
<gene>
    <name evidence="2" type="primary">spoIIGA</name>
    <name evidence="2" type="ORF">acsn021_28330</name>
</gene>
<dbReference type="KEGG" id="acel:acsn021_28330"/>
<keyword evidence="1" id="KW-1003">Cell membrane</keyword>
<dbReference type="Proteomes" id="UP000515561">
    <property type="component" value="Chromosome"/>
</dbReference>
<keyword evidence="1" id="KW-0749">Sporulation</keyword>
<dbReference type="GO" id="GO:0005886">
    <property type="term" value="C:plasma membrane"/>
    <property type="evidence" value="ECO:0007669"/>
    <property type="project" value="UniProtKB-SubCell"/>
</dbReference>
<evidence type="ECO:0000313" key="3">
    <source>
        <dbReference type="Proteomes" id="UP000515561"/>
    </source>
</evidence>
<keyword evidence="1" id="KW-0472">Membrane</keyword>
<organism evidence="2 3">
    <name type="scientific">Anaerocolumna cellulosilytica</name>
    <dbReference type="NCBI Taxonomy" id="433286"/>
    <lineage>
        <taxon>Bacteria</taxon>
        <taxon>Bacillati</taxon>
        <taxon>Bacillota</taxon>
        <taxon>Clostridia</taxon>
        <taxon>Lachnospirales</taxon>
        <taxon>Lachnospiraceae</taxon>
        <taxon>Anaerocolumna</taxon>
    </lineage>
</organism>